<keyword evidence="1" id="KW-0812">Transmembrane</keyword>
<sequence>MAGVSAVLQQTLRVHLNTRLTQIGFDDEEKIKIIEKAVSDVHYIDKVKPLIAKVIINSYIEALTWTHVVSLACALTGFVATLFLRQHKL</sequence>
<dbReference type="AlphaFoldDB" id="A0A9P4WJU0"/>
<protein>
    <submittedName>
        <fullName evidence="2">Uncharacterized protein</fullName>
    </submittedName>
</protein>
<keyword evidence="1" id="KW-0472">Membrane</keyword>
<keyword evidence="1" id="KW-1133">Transmembrane helix</keyword>
<evidence type="ECO:0000313" key="3">
    <source>
        <dbReference type="Proteomes" id="UP000758155"/>
    </source>
</evidence>
<evidence type="ECO:0000256" key="1">
    <source>
        <dbReference type="SAM" id="Phobius"/>
    </source>
</evidence>
<dbReference type="Proteomes" id="UP000758155">
    <property type="component" value="Unassembled WGS sequence"/>
</dbReference>
<evidence type="ECO:0000313" key="2">
    <source>
        <dbReference type="EMBL" id="KAF3034327.1"/>
    </source>
</evidence>
<dbReference type="OrthoDB" id="6770063at2759"/>
<name>A0A9P4WJU0_9PLEO</name>
<accession>A0A9P4WJU0</accession>
<keyword evidence="3" id="KW-1185">Reference proteome</keyword>
<reference evidence="2" key="1">
    <citation type="submission" date="2019-04" db="EMBL/GenBank/DDBJ databases">
        <title>Sequencing of skin fungus with MAO and IRED activity.</title>
        <authorList>
            <person name="Marsaioli A.J."/>
            <person name="Bonatto J.M.C."/>
            <person name="Reis Junior O."/>
        </authorList>
    </citation>
    <scope>NUCLEOTIDE SEQUENCE</scope>
    <source>
        <strain evidence="2">28M1</strain>
    </source>
</reference>
<proteinExistence type="predicted"/>
<comment type="caution">
    <text evidence="2">The sequence shown here is derived from an EMBL/GenBank/DDBJ whole genome shotgun (WGS) entry which is preliminary data.</text>
</comment>
<gene>
    <name evidence="2" type="ORF">E8E12_005324</name>
</gene>
<dbReference type="EMBL" id="SWKV01000069">
    <property type="protein sequence ID" value="KAF3034327.1"/>
    <property type="molecule type" value="Genomic_DNA"/>
</dbReference>
<organism evidence="2 3">
    <name type="scientific">Didymella heteroderae</name>
    <dbReference type="NCBI Taxonomy" id="1769908"/>
    <lineage>
        <taxon>Eukaryota</taxon>
        <taxon>Fungi</taxon>
        <taxon>Dikarya</taxon>
        <taxon>Ascomycota</taxon>
        <taxon>Pezizomycotina</taxon>
        <taxon>Dothideomycetes</taxon>
        <taxon>Pleosporomycetidae</taxon>
        <taxon>Pleosporales</taxon>
        <taxon>Pleosporineae</taxon>
        <taxon>Didymellaceae</taxon>
        <taxon>Didymella</taxon>
    </lineage>
</organism>
<feature type="transmembrane region" description="Helical" evidence="1">
    <location>
        <begin position="62"/>
        <end position="84"/>
    </location>
</feature>